<accession>A0ABN0GA22</accession>
<protein>
    <submittedName>
        <fullName evidence="3">Lipase/acylhydrolase, putative</fullName>
    </submittedName>
</protein>
<feature type="domain" description="SGNH hydrolase-type esterase" evidence="2">
    <location>
        <begin position="259"/>
        <end position="455"/>
    </location>
</feature>
<name>A0ABN0GA22_9BURK</name>
<dbReference type="SUPFAM" id="SSF52266">
    <property type="entry name" value="SGNH hydrolase"/>
    <property type="match status" value="1"/>
</dbReference>
<gene>
    <name evidence="3" type="ORF">A33K_12723</name>
</gene>
<dbReference type="PANTHER" id="PTHR43784">
    <property type="entry name" value="GDSL-LIKE LIPASE/ACYLHYDROLASE, PUTATIVE (AFU_ORTHOLOGUE AFUA_2G00820)-RELATED"/>
    <property type="match status" value="1"/>
</dbReference>
<reference evidence="4" key="1">
    <citation type="journal article" date="2012" name="J. Bacteriol.">
        <title>Revised Genome Sequence of Burkholderia thailandensis MSMB43 with Improved Annotation.</title>
        <authorList>
            <person name="Zhuo Y."/>
            <person name="Liu L."/>
            <person name="Wang Q."/>
            <person name="Liu X."/>
            <person name="Ren B."/>
            <person name="Liu M."/>
            <person name="Ni P."/>
            <person name="Cheng Y.Q."/>
            <person name="Zhang L."/>
        </authorList>
    </citation>
    <scope>NUCLEOTIDE SEQUENCE [LARGE SCALE GENOMIC DNA]</scope>
    <source>
        <strain evidence="4">MSMB43</strain>
    </source>
</reference>
<organism evidence="3 4">
    <name type="scientific">Burkholderia humptydooensis MSMB43</name>
    <dbReference type="NCBI Taxonomy" id="441157"/>
    <lineage>
        <taxon>Bacteria</taxon>
        <taxon>Pseudomonadati</taxon>
        <taxon>Pseudomonadota</taxon>
        <taxon>Betaproteobacteria</taxon>
        <taxon>Burkholderiales</taxon>
        <taxon>Burkholderiaceae</taxon>
        <taxon>Burkholderia</taxon>
        <taxon>pseudomallei group</taxon>
    </lineage>
</organism>
<dbReference type="InterPro" id="IPR053140">
    <property type="entry name" value="GDSL_Rv0518-like"/>
</dbReference>
<dbReference type="InterPro" id="IPR013830">
    <property type="entry name" value="SGNH_hydro"/>
</dbReference>
<dbReference type="Proteomes" id="UP000004682">
    <property type="component" value="Unassembled WGS sequence"/>
</dbReference>
<dbReference type="EMBL" id="JH692061">
    <property type="protein sequence ID" value="EIP89144.1"/>
    <property type="molecule type" value="Genomic_DNA"/>
</dbReference>
<dbReference type="Pfam" id="PF13472">
    <property type="entry name" value="Lipase_GDSL_2"/>
    <property type="match status" value="1"/>
</dbReference>
<dbReference type="Gene3D" id="3.40.50.1110">
    <property type="entry name" value="SGNH hydrolase"/>
    <property type="match status" value="1"/>
</dbReference>
<proteinExistence type="predicted"/>
<dbReference type="InterPro" id="IPR036514">
    <property type="entry name" value="SGNH_hydro_sf"/>
</dbReference>
<evidence type="ECO:0000313" key="4">
    <source>
        <dbReference type="Proteomes" id="UP000004682"/>
    </source>
</evidence>
<feature type="region of interest" description="Disordered" evidence="1">
    <location>
        <begin position="1"/>
        <end position="35"/>
    </location>
</feature>
<dbReference type="CDD" id="cd01830">
    <property type="entry name" value="XynE_like"/>
    <property type="match status" value="1"/>
</dbReference>
<evidence type="ECO:0000259" key="2">
    <source>
        <dbReference type="Pfam" id="PF13472"/>
    </source>
</evidence>
<keyword evidence="4" id="KW-1185">Reference proteome</keyword>
<evidence type="ECO:0000256" key="1">
    <source>
        <dbReference type="SAM" id="MobiDB-lite"/>
    </source>
</evidence>
<dbReference type="PANTHER" id="PTHR43784:SF2">
    <property type="entry name" value="GDSL-LIKE LIPASE_ACYLHYDROLASE, PUTATIVE (AFU_ORTHOLOGUE AFUA_2G00820)-RELATED"/>
    <property type="match status" value="1"/>
</dbReference>
<evidence type="ECO:0000313" key="3">
    <source>
        <dbReference type="EMBL" id="EIP89144.1"/>
    </source>
</evidence>
<sequence>MEIGDHQEVGVANRKQRAAPTSVDNRVPATERSVQTEFRQNPKLCREEYRMTFRRWLSALSCCFALAASPTASAAQPTRWVASWATALQPIPDLAAPPPLYRAPDVAGRTIRQIVYPTLAGGAIRVRVSNAYGKTPLVIDEMSIGRTTGGAAVAAGSSTTVTFGGRREMEVPPGQERESDPVAYDVTAGEPYTLSLYVGSHQTMTVWHRVSNQVNYVSTPGNHTSDAAPDAFRTRFTQSAWIAELAVEAPRSGAATIAAVGDSITDGLRSSLNRNRRWPDALAARLERAGARDIGVVNLGISGNRLLSDSRCYGVALERRFERDVLTRAGVKAAVLLIGINDINFAAMPARSGLDCDAPHTQVDAQSLIAGYRRVIAAAHARGIAVFGATLTPASLPPAREAIRREVNEWIRTSGAFDGVVDFDAALRDPAKPSELLRRYNSGDDIHPSDGGYAAMADAVPLDRLVAAAGRR</sequence>